<accession>A0A251VLV9</accession>
<sequence length="53" mass="6233">MRRNIRSRLMGNNLGGSSIQQLHQLEKQLTDDLVLNKEKKVIDFQVIKDVKQR</sequence>
<dbReference type="AlphaFoldDB" id="A0A251VLV9"/>
<dbReference type="Proteomes" id="UP000215914">
    <property type="component" value="Chromosome 1"/>
</dbReference>
<name>A0A251VLV9_HELAN</name>
<evidence type="ECO:0000313" key="1">
    <source>
        <dbReference type="EMBL" id="OTG36046.1"/>
    </source>
</evidence>
<gene>
    <name evidence="1" type="ORF">HannXRQ_Chr01g0003281</name>
</gene>
<dbReference type="InParanoid" id="A0A251VLV9"/>
<organism evidence="1 2">
    <name type="scientific">Helianthus annuus</name>
    <name type="common">Common sunflower</name>
    <dbReference type="NCBI Taxonomy" id="4232"/>
    <lineage>
        <taxon>Eukaryota</taxon>
        <taxon>Viridiplantae</taxon>
        <taxon>Streptophyta</taxon>
        <taxon>Embryophyta</taxon>
        <taxon>Tracheophyta</taxon>
        <taxon>Spermatophyta</taxon>
        <taxon>Magnoliopsida</taxon>
        <taxon>eudicotyledons</taxon>
        <taxon>Gunneridae</taxon>
        <taxon>Pentapetalae</taxon>
        <taxon>asterids</taxon>
        <taxon>campanulids</taxon>
        <taxon>Asterales</taxon>
        <taxon>Asteraceae</taxon>
        <taxon>Asteroideae</taxon>
        <taxon>Heliantheae alliance</taxon>
        <taxon>Heliantheae</taxon>
        <taxon>Helianthus</taxon>
    </lineage>
</organism>
<reference evidence="2" key="1">
    <citation type="journal article" date="2017" name="Nature">
        <title>The sunflower genome provides insights into oil metabolism, flowering and Asterid evolution.</title>
        <authorList>
            <person name="Badouin H."/>
            <person name="Gouzy J."/>
            <person name="Grassa C.J."/>
            <person name="Murat F."/>
            <person name="Staton S.E."/>
            <person name="Cottret L."/>
            <person name="Lelandais-Briere C."/>
            <person name="Owens G.L."/>
            <person name="Carrere S."/>
            <person name="Mayjonade B."/>
            <person name="Legrand L."/>
            <person name="Gill N."/>
            <person name="Kane N.C."/>
            <person name="Bowers J.E."/>
            <person name="Hubner S."/>
            <person name="Bellec A."/>
            <person name="Berard A."/>
            <person name="Berges H."/>
            <person name="Blanchet N."/>
            <person name="Boniface M.C."/>
            <person name="Brunel D."/>
            <person name="Catrice O."/>
            <person name="Chaidir N."/>
            <person name="Claudel C."/>
            <person name="Donnadieu C."/>
            <person name="Faraut T."/>
            <person name="Fievet G."/>
            <person name="Helmstetter N."/>
            <person name="King M."/>
            <person name="Knapp S.J."/>
            <person name="Lai Z."/>
            <person name="Le Paslier M.C."/>
            <person name="Lippi Y."/>
            <person name="Lorenzon L."/>
            <person name="Mandel J.R."/>
            <person name="Marage G."/>
            <person name="Marchand G."/>
            <person name="Marquand E."/>
            <person name="Bret-Mestries E."/>
            <person name="Morien E."/>
            <person name="Nambeesan S."/>
            <person name="Nguyen T."/>
            <person name="Pegot-Espagnet P."/>
            <person name="Pouilly N."/>
            <person name="Raftis F."/>
            <person name="Sallet E."/>
            <person name="Schiex T."/>
            <person name="Thomas J."/>
            <person name="Vandecasteele C."/>
            <person name="Vares D."/>
            <person name="Vear F."/>
            <person name="Vautrin S."/>
            <person name="Crespi M."/>
            <person name="Mangin B."/>
            <person name="Burke J.M."/>
            <person name="Salse J."/>
            <person name="Munos S."/>
            <person name="Vincourt P."/>
            <person name="Rieseberg L.H."/>
            <person name="Langlade N.B."/>
        </authorList>
    </citation>
    <scope>NUCLEOTIDE SEQUENCE [LARGE SCALE GENOMIC DNA]</scope>
    <source>
        <strain evidence="2">cv. SF193</strain>
    </source>
</reference>
<keyword evidence="2" id="KW-1185">Reference proteome</keyword>
<proteinExistence type="predicted"/>
<evidence type="ECO:0000313" key="2">
    <source>
        <dbReference type="Proteomes" id="UP000215914"/>
    </source>
</evidence>
<protein>
    <submittedName>
        <fullName evidence="1">Uncharacterized protein</fullName>
    </submittedName>
</protein>
<dbReference type="EMBL" id="CM007890">
    <property type="protein sequence ID" value="OTG36046.1"/>
    <property type="molecule type" value="Genomic_DNA"/>
</dbReference>